<evidence type="ECO:0000313" key="2">
    <source>
        <dbReference type="EMBL" id="PAV87962.1"/>
    </source>
</evidence>
<feature type="compositionally biased region" description="Basic and acidic residues" evidence="1">
    <location>
        <begin position="164"/>
        <end position="189"/>
    </location>
</feature>
<protein>
    <submittedName>
        <fullName evidence="2">Uncharacterized protein</fullName>
    </submittedName>
</protein>
<evidence type="ECO:0000313" key="3">
    <source>
        <dbReference type="Proteomes" id="UP000218231"/>
    </source>
</evidence>
<gene>
    <name evidence="2" type="ORF">WR25_20248</name>
</gene>
<reference evidence="2 3" key="1">
    <citation type="journal article" date="2017" name="Curr. Biol.">
        <title>Genome architecture and evolution of a unichromosomal asexual nematode.</title>
        <authorList>
            <person name="Fradin H."/>
            <person name="Zegar C."/>
            <person name="Gutwein M."/>
            <person name="Lucas J."/>
            <person name="Kovtun M."/>
            <person name="Corcoran D."/>
            <person name="Baugh L.R."/>
            <person name="Kiontke K."/>
            <person name="Gunsalus K."/>
            <person name="Fitch D.H."/>
            <person name="Piano F."/>
        </authorList>
    </citation>
    <scope>NUCLEOTIDE SEQUENCE [LARGE SCALE GENOMIC DNA]</scope>
    <source>
        <strain evidence="2">PF1309</strain>
    </source>
</reference>
<feature type="region of interest" description="Disordered" evidence="1">
    <location>
        <begin position="1"/>
        <end position="189"/>
    </location>
</feature>
<feature type="compositionally biased region" description="Basic and acidic residues" evidence="1">
    <location>
        <begin position="38"/>
        <end position="55"/>
    </location>
</feature>
<dbReference type="EMBL" id="LIAE01006535">
    <property type="protein sequence ID" value="PAV87962.1"/>
    <property type="molecule type" value="Genomic_DNA"/>
</dbReference>
<sequence length="410" mass="46551">MNQPPPPIGFGTPDSNDPPYEQPVVSNAKAEQMAILDAEARTRRERNEAEYRQQVDRGLQADQNRQLILGTIVRDAEADRAADEKKRMQERAKRDEDRVKQKKEREKDRQEVAQALERAKENAKKERAAFEKTLADDEANSGQRINAQKKETERLVTQQEEMNAENRRKRDEERAAGQAQHDREMAEEQKALAAIREREEDYQRGIRELELEGMGPVPIGNPSIGPPPPVLQSAIAPPPVSSQIHTQTQDNTHTVESAMNQQQSQETRPVRSLGNIKEIMDAIDAIDEMLRKKCKAALEYISKYYENFDDRVSRASSGNALKLITEGTSNLYGKLDELKSIIGESELIEAMSTDVKFLYGDSTAMFNQLPNCSNLAPEERAKLFKNLKSSSEYYCETFDTFKSSMQQNDN</sequence>
<organism evidence="2 3">
    <name type="scientific">Diploscapter pachys</name>
    <dbReference type="NCBI Taxonomy" id="2018661"/>
    <lineage>
        <taxon>Eukaryota</taxon>
        <taxon>Metazoa</taxon>
        <taxon>Ecdysozoa</taxon>
        <taxon>Nematoda</taxon>
        <taxon>Chromadorea</taxon>
        <taxon>Rhabditida</taxon>
        <taxon>Rhabditina</taxon>
        <taxon>Rhabditomorpha</taxon>
        <taxon>Rhabditoidea</taxon>
        <taxon>Rhabditidae</taxon>
        <taxon>Diploscapter</taxon>
    </lineage>
</organism>
<evidence type="ECO:0000256" key="1">
    <source>
        <dbReference type="SAM" id="MobiDB-lite"/>
    </source>
</evidence>
<feature type="compositionally biased region" description="Basic and acidic residues" evidence="1">
    <location>
        <begin position="74"/>
        <end position="135"/>
    </location>
</feature>
<accession>A0A2A2LP08</accession>
<comment type="caution">
    <text evidence="2">The sequence shown here is derived from an EMBL/GenBank/DDBJ whole genome shotgun (WGS) entry which is preliminary data.</text>
</comment>
<feature type="region of interest" description="Disordered" evidence="1">
    <location>
        <begin position="240"/>
        <end position="269"/>
    </location>
</feature>
<proteinExistence type="predicted"/>
<dbReference type="Proteomes" id="UP000218231">
    <property type="component" value="Unassembled WGS sequence"/>
</dbReference>
<keyword evidence="3" id="KW-1185">Reference proteome</keyword>
<dbReference type="AlphaFoldDB" id="A0A2A2LP08"/>
<feature type="compositionally biased region" description="Polar residues" evidence="1">
    <location>
        <begin position="241"/>
        <end position="267"/>
    </location>
</feature>
<name>A0A2A2LP08_9BILA</name>